<accession>A0A5B8NIK3</accession>
<dbReference type="EMBL" id="CP042326">
    <property type="protein sequence ID" value="QDZ39012.1"/>
    <property type="molecule type" value="Genomic_DNA"/>
</dbReference>
<dbReference type="InterPro" id="IPR011335">
    <property type="entry name" value="Restrct_endonuc-II-like"/>
</dbReference>
<reference evidence="2 3" key="1">
    <citation type="submission" date="2019-08" db="EMBL/GenBank/DDBJ databases">
        <title>Carotenoids and Carotenoid Binding Proteins in the Halophilic Cyanobacterium Euhalothece sp. ZM00.</title>
        <authorList>
            <person name="Cho S.M."/>
            <person name="Song J.Y."/>
            <person name="Park Y.-I."/>
        </authorList>
    </citation>
    <scope>NUCLEOTIDE SEQUENCE [LARGE SCALE GENOMIC DNA]</scope>
    <source>
        <strain evidence="2 3">Z-M001</strain>
    </source>
</reference>
<dbReference type="Proteomes" id="UP000318453">
    <property type="component" value="Chromosome"/>
</dbReference>
<sequence length="114" mass="13494">MQRNKVDPIPRLENGDRLTRREFERRYETAVTNPLLITEVLSPSTRNYDRSEKFLTYRSLPSFQEYLLIEPDRVQVEQYIKQDDYHWLLTLHNDLNGKISLDSLAVEIAIALSL</sequence>
<gene>
    <name evidence="2" type="ORF">FRE64_03100</name>
</gene>
<evidence type="ECO:0000313" key="3">
    <source>
        <dbReference type="Proteomes" id="UP000318453"/>
    </source>
</evidence>
<dbReference type="KEGG" id="enn:FRE64_03100"/>
<dbReference type="InterPro" id="IPR008538">
    <property type="entry name" value="Uma2"/>
</dbReference>
<protein>
    <submittedName>
        <fullName evidence="2">Uma2 family endonuclease</fullName>
    </submittedName>
</protein>
<organism evidence="2 3">
    <name type="scientific">Euhalothece natronophila Z-M001</name>
    <dbReference type="NCBI Taxonomy" id="522448"/>
    <lineage>
        <taxon>Bacteria</taxon>
        <taxon>Bacillati</taxon>
        <taxon>Cyanobacteriota</taxon>
        <taxon>Cyanophyceae</taxon>
        <taxon>Oscillatoriophycideae</taxon>
        <taxon>Chroococcales</taxon>
        <taxon>Halothecacae</taxon>
        <taxon>Halothece cluster</taxon>
        <taxon>Euhalothece</taxon>
    </lineage>
</organism>
<dbReference type="CDD" id="cd06260">
    <property type="entry name" value="DUF820-like"/>
    <property type="match status" value="1"/>
</dbReference>
<dbReference type="PANTHER" id="PTHR36558">
    <property type="entry name" value="GLR1098 PROTEIN"/>
    <property type="match status" value="1"/>
</dbReference>
<dbReference type="PANTHER" id="PTHR36558:SF1">
    <property type="entry name" value="RESTRICTION ENDONUCLEASE DOMAIN-CONTAINING PROTEIN-RELATED"/>
    <property type="match status" value="1"/>
</dbReference>
<keyword evidence="2" id="KW-0255">Endonuclease</keyword>
<dbReference type="InterPro" id="IPR012296">
    <property type="entry name" value="Nuclease_put_TT1808"/>
</dbReference>
<dbReference type="OrthoDB" id="424506at2"/>
<feature type="domain" description="Putative restriction endonuclease" evidence="1">
    <location>
        <begin position="21"/>
        <end position="111"/>
    </location>
</feature>
<evidence type="ECO:0000259" key="1">
    <source>
        <dbReference type="Pfam" id="PF05685"/>
    </source>
</evidence>
<dbReference type="RefSeq" id="WP_146294621.1">
    <property type="nucleotide sequence ID" value="NZ_CP042326.1"/>
</dbReference>
<proteinExistence type="predicted"/>
<keyword evidence="2" id="KW-0540">Nuclease</keyword>
<keyword evidence="3" id="KW-1185">Reference proteome</keyword>
<keyword evidence="2" id="KW-0378">Hydrolase</keyword>
<dbReference type="Pfam" id="PF05685">
    <property type="entry name" value="Uma2"/>
    <property type="match status" value="1"/>
</dbReference>
<dbReference type="SUPFAM" id="SSF52980">
    <property type="entry name" value="Restriction endonuclease-like"/>
    <property type="match status" value="1"/>
</dbReference>
<dbReference type="Gene3D" id="3.90.1570.10">
    <property type="entry name" value="tt1808, chain A"/>
    <property type="match status" value="1"/>
</dbReference>
<name>A0A5B8NIK3_9CHRO</name>
<dbReference type="AlphaFoldDB" id="A0A5B8NIK3"/>
<evidence type="ECO:0000313" key="2">
    <source>
        <dbReference type="EMBL" id="QDZ39012.1"/>
    </source>
</evidence>
<dbReference type="GO" id="GO:0004519">
    <property type="term" value="F:endonuclease activity"/>
    <property type="evidence" value="ECO:0007669"/>
    <property type="project" value="UniProtKB-KW"/>
</dbReference>